<keyword evidence="1" id="KW-0677">Repeat</keyword>
<dbReference type="EMBL" id="CAJNOV010005956">
    <property type="protein sequence ID" value="CAF1231279.1"/>
    <property type="molecule type" value="Genomic_DNA"/>
</dbReference>
<dbReference type="PROSITE" id="PS50005">
    <property type="entry name" value="TPR"/>
    <property type="match status" value="1"/>
</dbReference>
<dbReference type="InterPro" id="IPR011990">
    <property type="entry name" value="TPR-like_helical_dom_sf"/>
</dbReference>
<evidence type="ECO:0000256" key="3">
    <source>
        <dbReference type="PROSITE-ProRule" id="PRU00339"/>
    </source>
</evidence>
<dbReference type="PANTHER" id="PTHR45641:SF19">
    <property type="entry name" value="NEPHROCYSTIN-3"/>
    <property type="match status" value="1"/>
</dbReference>
<comment type="caution">
    <text evidence="4">The sequence shown here is derived from an EMBL/GenBank/DDBJ whole genome shotgun (WGS) entry which is preliminary data.</text>
</comment>
<dbReference type="PANTHER" id="PTHR45641">
    <property type="entry name" value="TETRATRICOPEPTIDE REPEAT PROTEIN (AFU_ORTHOLOGUE AFUA_6G03870)"/>
    <property type="match status" value="1"/>
</dbReference>
<protein>
    <submittedName>
        <fullName evidence="4">Uncharacterized protein</fullName>
    </submittedName>
</protein>
<keyword evidence="2 3" id="KW-0802">TPR repeat</keyword>
<feature type="repeat" description="TPR" evidence="3">
    <location>
        <begin position="449"/>
        <end position="482"/>
    </location>
</feature>
<evidence type="ECO:0000256" key="1">
    <source>
        <dbReference type="ARBA" id="ARBA00022737"/>
    </source>
</evidence>
<dbReference type="SUPFAM" id="SSF48452">
    <property type="entry name" value="TPR-like"/>
    <property type="match status" value="2"/>
</dbReference>
<dbReference type="Proteomes" id="UP000663855">
    <property type="component" value="Unassembled WGS sequence"/>
</dbReference>
<dbReference type="SMART" id="SM00028">
    <property type="entry name" value="TPR"/>
    <property type="match status" value="8"/>
</dbReference>
<proteinExistence type="predicted"/>
<gene>
    <name evidence="4" type="ORF">CJN711_LOCUS13514</name>
</gene>
<dbReference type="InterPro" id="IPR019734">
    <property type="entry name" value="TPR_rpt"/>
</dbReference>
<sequence>MTVDNVSYKWRRNLRPEEVNENKEDIRLIWLDSILQDDELTMKIQSKLLECNPACQYYTDPDLCVNLIESIKNEQIFLIISNFIARTIISKIRAFRMITAIFIFGVNEQNDSLLVNEDNRIVDKFIDLENLIESIQNKIHLTRKQSLGFTLFDQQQVSIRDLSKESASFLWYQLLIHILKELPQDEQSKEEMLDKCTDYYRENQRETEKIQQFRSTYKPEDAIEWYTDECFLYKLLNRALRTEDFHLLYAFRSFIVDLTTQLARQSFRFIDKETVTLYRGQQLSMEELKKIEENIGILISFNGFFSTSRSIDVALAYAGKSRKSDDIQSILFQVEVDRSLTSVIFADISSKSRMRDEQEVLFSLNPLFKLNSAEFDLKLHVWKVRLIATDDTSNKSQKYLASLKNQMIEYTPIIYFGRLLLIELGQFERASEYFNTLLRSLPSDHPDISAVYNGMGHAHYVRNKFDEALNYFELAYTIRQKQLPSDHPHIASSLDNIANTYRQKGEFSKALEFYTQAEYILKQIYPGDHVRKARSIKNIGLMYQSKREFEIAQIYLFDALEMYTRLLPSQHPELAKCFKDIASFYQDKNELSLALDYFTRELIMVEQCLPVDHPNLYECVSRIVDIHKKMNNTDKALEFCLKKLNVQQNFRSKTHPNIARMMMITADLLQDTDTNKAFEYYQQSLSVLEGSFATDHRVIADCLSRIACLCTKCGMLNDAIQFYQKLIHLYRRILPVNHVDLAHGLKKLGLSYQAMKNASEAARCFHESLSIYLANYTAEHSSVQQIEAEIALNERKMIERE</sequence>
<name>A0A814YKQ1_9BILA</name>
<evidence type="ECO:0000313" key="4">
    <source>
        <dbReference type="EMBL" id="CAF1231279.1"/>
    </source>
</evidence>
<dbReference type="AlphaFoldDB" id="A0A814YKQ1"/>
<dbReference type="Pfam" id="PF13374">
    <property type="entry name" value="TPR_10"/>
    <property type="match status" value="1"/>
</dbReference>
<evidence type="ECO:0000313" key="5">
    <source>
        <dbReference type="Proteomes" id="UP000663855"/>
    </source>
</evidence>
<dbReference type="Gene3D" id="3.90.176.10">
    <property type="entry name" value="Toxin ADP-ribosyltransferase, Chain A, domain 1"/>
    <property type="match status" value="1"/>
</dbReference>
<dbReference type="PROSITE" id="PS51996">
    <property type="entry name" value="TR_MART"/>
    <property type="match status" value="1"/>
</dbReference>
<organism evidence="4 5">
    <name type="scientific">Rotaria magnacalcarata</name>
    <dbReference type="NCBI Taxonomy" id="392030"/>
    <lineage>
        <taxon>Eukaryota</taxon>
        <taxon>Metazoa</taxon>
        <taxon>Spiralia</taxon>
        <taxon>Gnathifera</taxon>
        <taxon>Rotifera</taxon>
        <taxon>Eurotatoria</taxon>
        <taxon>Bdelloidea</taxon>
        <taxon>Philodinida</taxon>
        <taxon>Philodinidae</taxon>
        <taxon>Rotaria</taxon>
    </lineage>
</organism>
<evidence type="ECO:0000256" key="2">
    <source>
        <dbReference type="ARBA" id="ARBA00022803"/>
    </source>
</evidence>
<reference evidence="4" key="1">
    <citation type="submission" date="2021-02" db="EMBL/GenBank/DDBJ databases">
        <authorList>
            <person name="Nowell W R."/>
        </authorList>
    </citation>
    <scope>NUCLEOTIDE SEQUENCE</scope>
</reference>
<dbReference type="SUPFAM" id="SSF56399">
    <property type="entry name" value="ADP-ribosylation"/>
    <property type="match status" value="1"/>
</dbReference>
<dbReference type="Gene3D" id="1.25.40.10">
    <property type="entry name" value="Tetratricopeptide repeat domain"/>
    <property type="match status" value="2"/>
</dbReference>
<accession>A0A814YKQ1</accession>
<dbReference type="Pfam" id="PF13424">
    <property type="entry name" value="TPR_12"/>
    <property type="match status" value="1"/>
</dbReference>